<dbReference type="GO" id="GO:0016740">
    <property type="term" value="F:transferase activity"/>
    <property type="evidence" value="ECO:0007669"/>
    <property type="project" value="UniProtKB-KW"/>
</dbReference>
<dbReference type="InterPro" id="IPR001173">
    <property type="entry name" value="Glyco_trans_2-like"/>
</dbReference>
<proteinExistence type="predicted"/>
<dbReference type="InterPro" id="IPR029044">
    <property type="entry name" value="Nucleotide-diphossugar_trans"/>
</dbReference>
<organism evidence="2">
    <name type="scientific">gut metagenome</name>
    <dbReference type="NCBI Taxonomy" id="749906"/>
    <lineage>
        <taxon>unclassified sequences</taxon>
        <taxon>metagenomes</taxon>
        <taxon>organismal metagenomes</taxon>
    </lineage>
</organism>
<dbReference type="Gene3D" id="3.90.550.10">
    <property type="entry name" value="Spore Coat Polysaccharide Biosynthesis Protein SpsA, Chain A"/>
    <property type="match status" value="1"/>
</dbReference>
<feature type="domain" description="Glycosyltransferase 2-like" evidence="1">
    <location>
        <begin position="84"/>
        <end position="148"/>
    </location>
</feature>
<evidence type="ECO:0000259" key="1">
    <source>
        <dbReference type="Pfam" id="PF00535"/>
    </source>
</evidence>
<dbReference type="AlphaFoldDB" id="J9FUU0"/>
<dbReference type="SUPFAM" id="SSF53448">
    <property type="entry name" value="Nucleotide-diphospho-sugar transferases"/>
    <property type="match status" value="1"/>
</dbReference>
<keyword evidence="2" id="KW-0808">Transferase</keyword>
<name>J9FUU0_9ZZZZ</name>
<accession>J9FUU0</accession>
<dbReference type="Pfam" id="PF00535">
    <property type="entry name" value="Glycos_transf_2"/>
    <property type="match status" value="1"/>
</dbReference>
<evidence type="ECO:0000313" key="2">
    <source>
        <dbReference type="EMBL" id="EJW98268.1"/>
    </source>
</evidence>
<sequence>MVLLIVFLFFVLNCNLSKYYTSMTLDILICSLNKGIVRVQDVLLPPQEGVRYIVSYQYTDERYLDLIPKVLHERRDVSIYKYMGQGLSANRNFALDKSTADLVMYADDDAHILPETPATVLRRFEEDPSLDVAFFCATTYTGKSLKNYPNEAFRLYAMPTAYTVSALEMVCRRVKVQGKIRFDERFGLGTKFLTCGEEEIWLVDALRAGLHLHYFPDKIVETSTMLKKSLVYVDSGVQRSRGAIAYYLYGNKAWWICLKFALTSAHKGYCHFLPMMRHLAEGIHFMERTGKK</sequence>
<dbReference type="CDD" id="cd00761">
    <property type="entry name" value="Glyco_tranf_GTA_type"/>
    <property type="match status" value="1"/>
</dbReference>
<gene>
    <name evidence="2" type="ORF">EVA_13624</name>
</gene>
<protein>
    <submittedName>
        <fullName evidence="2">Glycosyl transferase, group 2 family protein</fullName>
    </submittedName>
</protein>
<reference evidence="2" key="1">
    <citation type="journal article" date="2012" name="PLoS ONE">
        <title>Gene sets for utilization of primary and secondary nutrition supplies in the distal gut of endangered iberian lynx.</title>
        <authorList>
            <person name="Alcaide M."/>
            <person name="Messina E."/>
            <person name="Richter M."/>
            <person name="Bargiela R."/>
            <person name="Peplies J."/>
            <person name="Huws S.A."/>
            <person name="Newbold C.J."/>
            <person name="Golyshin P.N."/>
            <person name="Simon M.A."/>
            <person name="Lopez G."/>
            <person name="Yakimov M.M."/>
            <person name="Ferrer M."/>
        </authorList>
    </citation>
    <scope>NUCLEOTIDE SEQUENCE</scope>
</reference>
<dbReference type="EMBL" id="AMCI01004344">
    <property type="protein sequence ID" value="EJW98268.1"/>
    <property type="molecule type" value="Genomic_DNA"/>
</dbReference>
<comment type="caution">
    <text evidence="2">The sequence shown here is derived from an EMBL/GenBank/DDBJ whole genome shotgun (WGS) entry which is preliminary data.</text>
</comment>